<dbReference type="OrthoDB" id="9989112at2759"/>
<evidence type="ECO:0000256" key="4">
    <source>
        <dbReference type="ARBA" id="ARBA00023288"/>
    </source>
</evidence>
<comment type="caution">
    <text evidence="5">The sequence shown here is derived from an EMBL/GenBank/DDBJ whole genome shotgun (WGS) entry which is preliminary data.</text>
</comment>
<dbReference type="InterPro" id="IPR027417">
    <property type="entry name" value="P-loop_NTPase"/>
</dbReference>
<sequence length="251" mass="28031">MLQREMTRCPMNCSEEITEDSLRRIFGVPMSSTSTIPNNATGGQNQSDPSIDYTFKVISLGQGGVGKTCVLCRYSDNSFFEWRISTIGVDIRFKSVTIGNSTVQLSIWDTGGQETFRSIYPAFVRDVQGIIFVYDITCKESFDDIKFWTEFASQYGPEDCVKIMIGNKCDQAANREVDTALARRVAESQNMPFFETSAKEDINCEAAFRSVAAAILQNARILATLPRSRDDLIRINKAPTTKSKKKCCGIL</sequence>
<keyword evidence="6" id="KW-1185">Reference proteome</keyword>
<dbReference type="AlphaFoldDB" id="A0A1D2MC16"/>
<dbReference type="NCBIfam" id="TIGR00231">
    <property type="entry name" value="small_GTP"/>
    <property type="match status" value="1"/>
</dbReference>
<dbReference type="SMART" id="SM00176">
    <property type="entry name" value="RAN"/>
    <property type="match status" value="1"/>
</dbReference>
<keyword evidence="2" id="KW-0547">Nucleotide-binding</keyword>
<dbReference type="GO" id="GO:0003924">
    <property type="term" value="F:GTPase activity"/>
    <property type="evidence" value="ECO:0007669"/>
    <property type="project" value="InterPro"/>
</dbReference>
<dbReference type="InterPro" id="IPR001806">
    <property type="entry name" value="Small_GTPase"/>
</dbReference>
<evidence type="ECO:0000313" key="6">
    <source>
        <dbReference type="Proteomes" id="UP000094527"/>
    </source>
</evidence>
<keyword evidence="4" id="KW-0449">Lipoprotein</keyword>
<dbReference type="CDD" id="cd00154">
    <property type="entry name" value="Rab"/>
    <property type="match status" value="1"/>
</dbReference>
<dbReference type="PRINTS" id="PR00449">
    <property type="entry name" value="RASTRNSFRMNG"/>
</dbReference>
<organism evidence="5 6">
    <name type="scientific">Orchesella cincta</name>
    <name type="common">Springtail</name>
    <name type="synonym">Podura cincta</name>
    <dbReference type="NCBI Taxonomy" id="48709"/>
    <lineage>
        <taxon>Eukaryota</taxon>
        <taxon>Metazoa</taxon>
        <taxon>Ecdysozoa</taxon>
        <taxon>Arthropoda</taxon>
        <taxon>Hexapoda</taxon>
        <taxon>Collembola</taxon>
        <taxon>Entomobryomorpha</taxon>
        <taxon>Entomobryoidea</taxon>
        <taxon>Orchesellidae</taxon>
        <taxon>Orchesellinae</taxon>
        <taxon>Orchesella</taxon>
    </lineage>
</organism>
<dbReference type="Pfam" id="PF00071">
    <property type="entry name" value="Ras"/>
    <property type="match status" value="1"/>
</dbReference>
<proteinExistence type="inferred from homology"/>
<dbReference type="Proteomes" id="UP000094527">
    <property type="component" value="Unassembled WGS sequence"/>
</dbReference>
<dbReference type="GO" id="GO:0005525">
    <property type="term" value="F:GTP binding"/>
    <property type="evidence" value="ECO:0007669"/>
    <property type="project" value="UniProtKB-KW"/>
</dbReference>
<protein>
    <submittedName>
        <fullName evidence="5">GTP-binding protein YPTM1</fullName>
    </submittedName>
</protein>
<dbReference type="Gene3D" id="3.40.50.300">
    <property type="entry name" value="P-loop containing nucleotide triphosphate hydrolases"/>
    <property type="match status" value="1"/>
</dbReference>
<name>A0A1D2MC16_ORCCI</name>
<dbReference type="InterPro" id="IPR005225">
    <property type="entry name" value="Small_GTP-bd"/>
</dbReference>
<dbReference type="PANTHER" id="PTHR47978">
    <property type="match status" value="1"/>
</dbReference>
<keyword evidence="3" id="KW-0342">GTP-binding</keyword>
<evidence type="ECO:0000256" key="3">
    <source>
        <dbReference type="ARBA" id="ARBA00023134"/>
    </source>
</evidence>
<evidence type="ECO:0000256" key="2">
    <source>
        <dbReference type="ARBA" id="ARBA00022741"/>
    </source>
</evidence>
<dbReference type="STRING" id="48709.A0A1D2MC16"/>
<dbReference type="SMART" id="SM00175">
    <property type="entry name" value="RAB"/>
    <property type="match status" value="1"/>
</dbReference>
<accession>A0A1D2MC16</accession>
<reference evidence="5 6" key="1">
    <citation type="journal article" date="2016" name="Genome Biol. Evol.">
        <title>Gene Family Evolution Reflects Adaptation to Soil Environmental Stressors in the Genome of the Collembolan Orchesella cincta.</title>
        <authorList>
            <person name="Faddeeva-Vakhrusheva A."/>
            <person name="Derks M.F."/>
            <person name="Anvar S.Y."/>
            <person name="Agamennone V."/>
            <person name="Suring W."/>
            <person name="Smit S."/>
            <person name="van Straalen N.M."/>
            <person name="Roelofs D."/>
        </authorList>
    </citation>
    <scope>NUCLEOTIDE SEQUENCE [LARGE SCALE GENOMIC DNA]</scope>
    <source>
        <tissue evidence="5">Mixed pool</tissue>
    </source>
</reference>
<dbReference type="PROSITE" id="PS51419">
    <property type="entry name" value="RAB"/>
    <property type="match status" value="1"/>
</dbReference>
<dbReference type="SMART" id="SM00173">
    <property type="entry name" value="RAS"/>
    <property type="match status" value="1"/>
</dbReference>
<comment type="similarity">
    <text evidence="1">Belongs to the small GTPase superfamily. Rab family.</text>
</comment>
<gene>
    <name evidence="5" type="ORF">Ocin01_16223</name>
</gene>
<dbReference type="PROSITE" id="PS51421">
    <property type="entry name" value="RAS"/>
    <property type="match status" value="1"/>
</dbReference>
<dbReference type="EMBL" id="LJIJ01001951">
    <property type="protein sequence ID" value="ODM90462.1"/>
    <property type="molecule type" value="Genomic_DNA"/>
</dbReference>
<evidence type="ECO:0000256" key="1">
    <source>
        <dbReference type="ARBA" id="ARBA00006270"/>
    </source>
</evidence>
<evidence type="ECO:0000313" key="5">
    <source>
        <dbReference type="EMBL" id="ODM90462.1"/>
    </source>
</evidence>
<dbReference type="FunFam" id="3.40.50.300:FF:001129">
    <property type="entry name" value="ras-related protein Rab-44 isoform X2"/>
    <property type="match status" value="1"/>
</dbReference>
<dbReference type="SUPFAM" id="SSF52540">
    <property type="entry name" value="P-loop containing nucleoside triphosphate hydrolases"/>
    <property type="match status" value="1"/>
</dbReference>
<dbReference type="SMART" id="SM00174">
    <property type="entry name" value="RHO"/>
    <property type="match status" value="1"/>
</dbReference>